<dbReference type="PANTHER" id="PTHR23088">
    <property type="entry name" value="NITRILASE-RELATED"/>
    <property type="match status" value="1"/>
</dbReference>
<reference evidence="3" key="1">
    <citation type="journal article" date="2016" name="Proc. Natl. Acad. Sci. U.S.A.">
        <title>Comparative genomics of biotechnologically important yeasts.</title>
        <authorList>
            <person name="Riley R."/>
            <person name="Haridas S."/>
            <person name="Wolfe K.H."/>
            <person name="Lopes M.R."/>
            <person name="Hittinger C.T."/>
            <person name="Goeker M."/>
            <person name="Salamov A.A."/>
            <person name="Wisecaver J.H."/>
            <person name="Long T.M."/>
            <person name="Calvey C.H."/>
            <person name="Aerts A.L."/>
            <person name="Barry K.W."/>
            <person name="Choi C."/>
            <person name="Clum A."/>
            <person name="Coughlan A.Y."/>
            <person name="Deshpande S."/>
            <person name="Douglass A.P."/>
            <person name="Hanson S.J."/>
            <person name="Klenk H.-P."/>
            <person name="LaButti K.M."/>
            <person name="Lapidus A."/>
            <person name="Lindquist E.A."/>
            <person name="Lipzen A.M."/>
            <person name="Meier-Kolthoff J.P."/>
            <person name="Ohm R.A."/>
            <person name="Otillar R.P."/>
            <person name="Pangilinan J.L."/>
            <person name="Peng Y."/>
            <person name="Rokas A."/>
            <person name="Rosa C.A."/>
            <person name="Scheuner C."/>
            <person name="Sibirny A.A."/>
            <person name="Slot J.C."/>
            <person name="Stielow J.B."/>
            <person name="Sun H."/>
            <person name="Kurtzman C.P."/>
            <person name="Blackwell M."/>
            <person name="Grigoriev I.V."/>
            <person name="Jeffries T.W."/>
        </authorList>
    </citation>
    <scope>NUCLEOTIDE SEQUENCE [LARGE SCALE GENOMIC DNA]</scope>
    <source>
        <strain evidence="3">NRRL Y-1626</strain>
    </source>
</reference>
<proteinExistence type="predicted"/>
<comment type="caution">
    <text evidence="2">The sequence shown here is derived from an EMBL/GenBank/DDBJ whole genome shotgun (WGS) entry which is preliminary data.</text>
</comment>
<dbReference type="InterPro" id="IPR003010">
    <property type="entry name" value="C-N_Hydrolase"/>
</dbReference>
<name>A0A1B7TF69_9ASCO</name>
<dbReference type="GO" id="GO:0016787">
    <property type="term" value="F:hydrolase activity"/>
    <property type="evidence" value="ECO:0007669"/>
    <property type="project" value="UniProtKB-KW"/>
</dbReference>
<dbReference type="InterPro" id="IPR036526">
    <property type="entry name" value="C-N_Hydrolase_sf"/>
</dbReference>
<dbReference type="PROSITE" id="PS01227">
    <property type="entry name" value="UPF0012"/>
    <property type="match status" value="1"/>
</dbReference>
<dbReference type="Pfam" id="PF00795">
    <property type="entry name" value="CN_hydrolase"/>
    <property type="match status" value="1"/>
</dbReference>
<evidence type="ECO:0000259" key="1">
    <source>
        <dbReference type="PROSITE" id="PS50263"/>
    </source>
</evidence>
<organism evidence="2 3">
    <name type="scientific">Hanseniaspora valbyensis NRRL Y-1626</name>
    <dbReference type="NCBI Taxonomy" id="766949"/>
    <lineage>
        <taxon>Eukaryota</taxon>
        <taxon>Fungi</taxon>
        <taxon>Dikarya</taxon>
        <taxon>Ascomycota</taxon>
        <taxon>Saccharomycotina</taxon>
        <taxon>Saccharomycetes</taxon>
        <taxon>Saccharomycodales</taxon>
        <taxon>Saccharomycodaceae</taxon>
        <taxon>Hanseniaspora</taxon>
    </lineage>
</organism>
<evidence type="ECO:0000313" key="3">
    <source>
        <dbReference type="Proteomes" id="UP000092321"/>
    </source>
</evidence>
<gene>
    <name evidence="2" type="ORF">HANVADRAFT_23568</name>
</gene>
<evidence type="ECO:0000313" key="2">
    <source>
        <dbReference type="EMBL" id="OBA27371.1"/>
    </source>
</evidence>
<dbReference type="SUPFAM" id="SSF56317">
    <property type="entry name" value="Carbon-nitrogen hydrolase"/>
    <property type="match status" value="1"/>
</dbReference>
<keyword evidence="2" id="KW-0378">Hydrolase</keyword>
<feature type="domain" description="CN hydrolase" evidence="1">
    <location>
        <begin position="7"/>
        <end position="258"/>
    </location>
</feature>
<dbReference type="Gene3D" id="3.60.110.10">
    <property type="entry name" value="Carbon-nitrogen hydrolase"/>
    <property type="match status" value="1"/>
</dbReference>
<dbReference type="EMBL" id="LXPE01000009">
    <property type="protein sequence ID" value="OBA27371.1"/>
    <property type="molecule type" value="Genomic_DNA"/>
</dbReference>
<dbReference type="Proteomes" id="UP000092321">
    <property type="component" value="Unassembled WGS sequence"/>
</dbReference>
<dbReference type="PANTHER" id="PTHR23088:SF27">
    <property type="entry name" value="DEAMINATED GLUTATHIONE AMIDASE"/>
    <property type="match status" value="1"/>
</dbReference>
<protein>
    <submittedName>
        <fullName evidence="2">Carbon-nitrogen hydrolase</fullName>
    </submittedName>
</protein>
<accession>A0A1B7TF69</accession>
<keyword evidence="3" id="KW-1185">Reference proteome</keyword>
<dbReference type="PROSITE" id="PS50263">
    <property type="entry name" value="CN_HYDROLASE"/>
    <property type="match status" value="1"/>
</dbReference>
<dbReference type="AlphaFoldDB" id="A0A1B7TF69"/>
<dbReference type="InterPro" id="IPR001110">
    <property type="entry name" value="UPF0012_CS"/>
</dbReference>
<sequence>MNTNSLYRIGIVQLNSTNIIANNLTKVKHYISQSLKDNLDALIFPEATDYIAENKEQSYELCQTINKSFVEPLTDYIKTLKLNKLNIFIGVHLPSTIDPNTKIRNCLLRIDHKGEIINEYQKIHTFDVPKIEIIESNIVEKGTERPEVQAINGLLKIGPGICYDIRFPEQSLYLREKGAHVLLFPSAFTMVTGEKHWDKLGMARSLDTQCYSVLVGQVGQHNAKRASWGHSKIIGPWGDILLKLKDSEEDYGFLNIDLNDLQKVRDGMPLFDQKPIGMF</sequence>
<dbReference type="OrthoDB" id="10250282at2759"/>